<organism evidence="2 3">
    <name type="scientific">Jaminaea rosea</name>
    <dbReference type="NCBI Taxonomy" id="1569628"/>
    <lineage>
        <taxon>Eukaryota</taxon>
        <taxon>Fungi</taxon>
        <taxon>Dikarya</taxon>
        <taxon>Basidiomycota</taxon>
        <taxon>Ustilaginomycotina</taxon>
        <taxon>Exobasidiomycetes</taxon>
        <taxon>Microstromatales</taxon>
        <taxon>Microstromatales incertae sedis</taxon>
        <taxon>Jaminaea</taxon>
    </lineage>
</organism>
<dbReference type="OrthoDB" id="3367047at2759"/>
<dbReference type="Proteomes" id="UP000245884">
    <property type="component" value="Unassembled WGS sequence"/>
</dbReference>
<feature type="region of interest" description="Disordered" evidence="1">
    <location>
        <begin position="226"/>
        <end position="589"/>
    </location>
</feature>
<dbReference type="STRING" id="1569628.A0A316UPP9"/>
<feature type="region of interest" description="Disordered" evidence="1">
    <location>
        <begin position="131"/>
        <end position="189"/>
    </location>
</feature>
<feature type="compositionally biased region" description="Low complexity" evidence="1">
    <location>
        <begin position="396"/>
        <end position="407"/>
    </location>
</feature>
<feature type="compositionally biased region" description="Acidic residues" evidence="1">
    <location>
        <begin position="371"/>
        <end position="382"/>
    </location>
</feature>
<gene>
    <name evidence="2" type="ORF">BDZ90DRAFT_232781</name>
</gene>
<evidence type="ECO:0000256" key="1">
    <source>
        <dbReference type="SAM" id="MobiDB-lite"/>
    </source>
</evidence>
<dbReference type="RefSeq" id="XP_025361862.1">
    <property type="nucleotide sequence ID" value="XM_025506381.1"/>
</dbReference>
<feature type="compositionally biased region" description="Low complexity" evidence="1">
    <location>
        <begin position="131"/>
        <end position="143"/>
    </location>
</feature>
<feature type="compositionally biased region" description="Basic and acidic residues" evidence="1">
    <location>
        <begin position="408"/>
        <end position="417"/>
    </location>
</feature>
<feature type="compositionally biased region" description="Basic and acidic residues" evidence="1">
    <location>
        <begin position="576"/>
        <end position="589"/>
    </location>
</feature>
<feature type="compositionally biased region" description="Low complexity" evidence="1">
    <location>
        <begin position="280"/>
        <end position="292"/>
    </location>
</feature>
<dbReference type="EMBL" id="KZ819669">
    <property type="protein sequence ID" value="PWN27250.1"/>
    <property type="molecule type" value="Genomic_DNA"/>
</dbReference>
<feature type="compositionally biased region" description="Low complexity" evidence="1">
    <location>
        <begin position="503"/>
        <end position="519"/>
    </location>
</feature>
<name>A0A316UPP9_9BASI</name>
<dbReference type="GeneID" id="37028204"/>
<accession>A0A316UPP9</accession>
<feature type="compositionally biased region" description="Polar residues" evidence="1">
    <location>
        <begin position="158"/>
        <end position="167"/>
    </location>
</feature>
<reference evidence="2 3" key="1">
    <citation type="journal article" date="2018" name="Mol. Biol. Evol.">
        <title>Broad Genomic Sampling Reveals a Smut Pathogenic Ancestry of the Fungal Clade Ustilaginomycotina.</title>
        <authorList>
            <person name="Kijpornyongpan T."/>
            <person name="Mondo S.J."/>
            <person name="Barry K."/>
            <person name="Sandor L."/>
            <person name="Lee J."/>
            <person name="Lipzen A."/>
            <person name="Pangilinan J."/>
            <person name="LaButti K."/>
            <person name="Hainaut M."/>
            <person name="Henrissat B."/>
            <person name="Grigoriev I.V."/>
            <person name="Spatafora J.W."/>
            <person name="Aime M.C."/>
        </authorList>
    </citation>
    <scope>NUCLEOTIDE SEQUENCE [LARGE SCALE GENOMIC DNA]</scope>
    <source>
        <strain evidence="2 3">MCA 5214</strain>
    </source>
</reference>
<proteinExistence type="predicted"/>
<feature type="region of interest" description="Disordered" evidence="1">
    <location>
        <begin position="1"/>
        <end position="50"/>
    </location>
</feature>
<evidence type="ECO:0000313" key="2">
    <source>
        <dbReference type="EMBL" id="PWN27250.1"/>
    </source>
</evidence>
<evidence type="ECO:0000313" key="3">
    <source>
        <dbReference type="Proteomes" id="UP000245884"/>
    </source>
</evidence>
<keyword evidence="3" id="KW-1185">Reference proteome</keyword>
<protein>
    <submittedName>
        <fullName evidence="2">Uncharacterized protein</fullName>
    </submittedName>
</protein>
<feature type="compositionally biased region" description="Polar residues" evidence="1">
    <location>
        <begin position="430"/>
        <end position="440"/>
    </location>
</feature>
<dbReference type="AlphaFoldDB" id="A0A316UPP9"/>
<feature type="region of interest" description="Disordered" evidence="1">
    <location>
        <begin position="79"/>
        <end position="118"/>
    </location>
</feature>
<sequence length="589" mass="61119">MDHHAGPSSSSSSAFIRRRPGAGAAGGGRLHGAPLHPPYRAPPSSSYPYTYQQPLLSASISPPGGGGDLMDDGYARIAAGTSRKRTQRGDSFTSLETMRPSHGAGEEEEGVGAGLTSFTSSTGDISHLSQASFHTATSSSSPSLAQGQFGVARDRPSARSSLNQHLVSSHAHAHAQPSEEATAPPARKRRRGLAGTIVDGALNGLMLGAAAGMTAYSLWSSWKSDNSGSANAGAGAGKQQEEDEEEERALEREWGPVRSARGQAPPPAYDDVIVLPGGFASSSKPAQPPSSATCSSPIKSSRRQEGATTSPFVSKPRSRNVYVSSSRHRRRPAFESATARSGSLRSIHDAQAEAETEAEAVSKQQQREGQEEQEEEDEDEDEQYSRFSRQMADLIAQGQAALSSQAQLRDEDMREDAAPALPIGTGAGTGNASPLPSSRSHALPLTPSRIPTYVGAQRAAGTGAGPGSTSTSPAAWRGVGETNLRFGGSGSGASTPPRPSTPSSPAARRRPPSTSSAAPYAFVQGRNRTSSPARGPFADTPSSTSTPAGGASPFVFGSGALGTGMGSPRSKAGARMRNEGRERPVRRAW</sequence>